<dbReference type="InterPro" id="IPR036108">
    <property type="entry name" value="4pyrrol_syn_uPrphyn_synt_sf"/>
</dbReference>
<dbReference type="CDD" id="cd06578">
    <property type="entry name" value="HemD"/>
    <property type="match status" value="1"/>
</dbReference>
<dbReference type="Pfam" id="PF02602">
    <property type="entry name" value="HEM4"/>
    <property type="match status" value="1"/>
</dbReference>
<dbReference type="InterPro" id="IPR039793">
    <property type="entry name" value="UROS/Hem4"/>
</dbReference>
<dbReference type="Proteomes" id="UP000468581">
    <property type="component" value="Unassembled WGS sequence"/>
</dbReference>
<dbReference type="PANTHER" id="PTHR12390:SF0">
    <property type="entry name" value="UROPORPHYRINOGEN-III SYNTHASE"/>
    <property type="match status" value="1"/>
</dbReference>
<evidence type="ECO:0000313" key="3">
    <source>
        <dbReference type="Proteomes" id="UP000468581"/>
    </source>
</evidence>
<dbReference type="GO" id="GO:0004852">
    <property type="term" value="F:uroporphyrinogen-III synthase activity"/>
    <property type="evidence" value="ECO:0007669"/>
    <property type="project" value="InterPro"/>
</dbReference>
<dbReference type="InterPro" id="IPR003754">
    <property type="entry name" value="4pyrrol_synth_uPrphyn_synth"/>
</dbReference>
<organism evidence="2 3">
    <name type="scientific">Leptobacterium flavescens</name>
    <dbReference type="NCBI Taxonomy" id="472055"/>
    <lineage>
        <taxon>Bacteria</taxon>
        <taxon>Pseudomonadati</taxon>
        <taxon>Bacteroidota</taxon>
        <taxon>Flavobacteriia</taxon>
        <taxon>Flavobacteriales</taxon>
        <taxon>Flavobacteriaceae</taxon>
        <taxon>Leptobacterium</taxon>
    </lineage>
</organism>
<dbReference type="GO" id="GO:0005829">
    <property type="term" value="C:cytosol"/>
    <property type="evidence" value="ECO:0007669"/>
    <property type="project" value="TreeGrafter"/>
</dbReference>
<evidence type="ECO:0000259" key="1">
    <source>
        <dbReference type="Pfam" id="PF02602"/>
    </source>
</evidence>
<dbReference type="EMBL" id="JAABOO010000001">
    <property type="protein sequence ID" value="NER13130.1"/>
    <property type="molecule type" value="Genomic_DNA"/>
</dbReference>
<reference evidence="2 3" key="1">
    <citation type="submission" date="2020-01" db="EMBL/GenBank/DDBJ databases">
        <title>Leptobacterium flavescens.</title>
        <authorList>
            <person name="Wang G."/>
        </authorList>
    </citation>
    <scope>NUCLEOTIDE SEQUENCE [LARGE SCALE GENOMIC DNA]</scope>
    <source>
        <strain evidence="2 3">KCTC 22160</strain>
    </source>
</reference>
<comment type="caution">
    <text evidence="2">The sequence shown here is derived from an EMBL/GenBank/DDBJ whole genome shotgun (WGS) entry which is preliminary data.</text>
</comment>
<sequence length="220" mass="24753">MNILSTKKLGQQQKELLQNAGIGLVEYDALNVVFLNPDLSSIEDNIIITSKNAFKSIRQSDAWEAVKGKNWYCVGEKTRSILSENGIEPVEKEKNSLDLALKIIEKGDNEKYTYFSGNQRRDELPDLLKQNGVSFKEYTVYETHAVSKKIDGGFDGLLFFSPSGIRSYTLENKIKDETCFCIGDTTAAEAKKHTNKIIKADRPLLENVLNAVVKYFNSSK</sequence>
<dbReference type="AlphaFoldDB" id="A0A6P0UL34"/>
<feature type="domain" description="Tetrapyrrole biosynthesis uroporphyrinogen III synthase" evidence="1">
    <location>
        <begin position="15"/>
        <end position="203"/>
    </location>
</feature>
<name>A0A6P0UL34_9FLAO</name>
<keyword evidence="3" id="KW-1185">Reference proteome</keyword>
<dbReference type="SUPFAM" id="SSF69618">
    <property type="entry name" value="HemD-like"/>
    <property type="match status" value="1"/>
</dbReference>
<evidence type="ECO:0000313" key="2">
    <source>
        <dbReference type="EMBL" id="NER13130.1"/>
    </source>
</evidence>
<protein>
    <submittedName>
        <fullName evidence="2">Uroporphyrinogen-III synthase</fullName>
    </submittedName>
</protein>
<accession>A0A6P0UL34</accession>
<dbReference type="PANTHER" id="PTHR12390">
    <property type="entry name" value="UROPORPHYRINOGEN III SYNTHASE"/>
    <property type="match status" value="1"/>
</dbReference>
<proteinExistence type="predicted"/>
<dbReference type="GO" id="GO:0006780">
    <property type="term" value="P:uroporphyrinogen III biosynthetic process"/>
    <property type="evidence" value="ECO:0007669"/>
    <property type="project" value="InterPro"/>
</dbReference>
<gene>
    <name evidence="2" type="ORF">GWK08_06750</name>
</gene>
<dbReference type="Gene3D" id="3.40.50.10090">
    <property type="match status" value="2"/>
</dbReference>